<keyword evidence="3" id="KW-0418">Kinase</keyword>
<keyword evidence="14" id="KW-1185">Reference proteome</keyword>
<keyword evidence="6" id="KW-1133">Transmembrane helix</keyword>
<evidence type="ECO:0000256" key="5">
    <source>
        <dbReference type="ARBA" id="ARBA00022729"/>
    </source>
</evidence>
<evidence type="ECO:0000256" key="4">
    <source>
        <dbReference type="ARBA" id="ARBA00022692"/>
    </source>
</evidence>
<keyword evidence="5" id="KW-0732">Signal</keyword>
<evidence type="ECO:0000313" key="13">
    <source>
        <dbReference type="EMBL" id="KAF3433890.1"/>
    </source>
</evidence>
<evidence type="ECO:0000256" key="12">
    <source>
        <dbReference type="ARBA" id="ARBA00023242"/>
    </source>
</evidence>
<dbReference type="InterPro" id="IPR011009">
    <property type="entry name" value="Kinase-like_dom_sf"/>
</dbReference>
<evidence type="ECO:0000256" key="1">
    <source>
        <dbReference type="ARBA" id="ARBA00004123"/>
    </source>
</evidence>
<dbReference type="Gene3D" id="2.40.330.10">
    <property type="entry name" value="DNA-binding pseudobarrel domain"/>
    <property type="match status" value="1"/>
</dbReference>
<evidence type="ECO:0000256" key="11">
    <source>
        <dbReference type="ARBA" id="ARBA00023180"/>
    </source>
</evidence>
<evidence type="ECO:0000256" key="2">
    <source>
        <dbReference type="ARBA" id="ARBA00004479"/>
    </source>
</evidence>
<evidence type="ECO:0000313" key="14">
    <source>
        <dbReference type="Proteomes" id="UP000796880"/>
    </source>
</evidence>
<comment type="subcellular location">
    <subcellularLocation>
        <location evidence="2">Membrane</location>
        <topology evidence="2">Single-pass type I membrane protein</topology>
    </subcellularLocation>
    <subcellularLocation>
        <location evidence="1">Nucleus</location>
    </subcellularLocation>
</comment>
<evidence type="ECO:0008006" key="15">
    <source>
        <dbReference type="Google" id="ProtNLM"/>
    </source>
</evidence>
<keyword evidence="10" id="KW-0804">Transcription</keyword>
<keyword evidence="3" id="KW-0808">Transferase</keyword>
<dbReference type="InterPro" id="IPR015300">
    <property type="entry name" value="DNA-bd_pseudobarrel_sf"/>
</dbReference>
<keyword evidence="11" id="KW-0325">Glycoprotein</keyword>
<evidence type="ECO:0000256" key="7">
    <source>
        <dbReference type="ARBA" id="ARBA00023015"/>
    </source>
</evidence>
<proteinExistence type="predicted"/>
<dbReference type="AlphaFoldDB" id="A0A8K0DU88"/>
<organism evidence="13 14">
    <name type="scientific">Rhamnella rubrinervis</name>
    <dbReference type="NCBI Taxonomy" id="2594499"/>
    <lineage>
        <taxon>Eukaryota</taxon>
        <taxon>Viridiplantae</taxon>
        <taxon>Streptophyta</taxon>
        <taxon>Embryophyta</taxon>
        <taxon>Tracheophyta</taxon>
        <taxon>Spermatophyta</taxon>
        <taxon>Magnoliopsida</taxon>
        <taxon>eudicotyledons</taxon>
        <taxon>Gunneridae</taxon>
        <taxon>Pentapetalae</taxon>
        <taxon>rosids</taxon>
        <taxon>fabids</taxon>
        <taxon>Rosales</taxon>
        <taxon>Rhamnaceae</taxon>
        <taxon>rhamnoid group</taxon>
        <taxon>Rhamneae</taxon>
        <taxon>Rhamnella</taxon>
    </lineage>
</organism>
<keyword evidence="12" id="KW-0539">Nucleus</keyword>
<dbReference type="EMBL" id="VOIH02000011">
    <property type="protein sequence ID" value="KAF3433890.1"/>
    <property type="molecule type" value="Genomic_DNA"/>
</dbReference>
<comment type="caution">
    <text evidence="13">The sequence shown here is derived from an EMBL/GenBank/DDBJ whole genome shotgun (WGS) entry which is preliminary data.</text>
</comment>
<evidence type="ECO:0000256" key="9">
    <source>
        <dbReference type="ARBA" id="ARBA00023136"/>
    </source>
</evidence>
<dbReference type="Proteomes" id="UP000796880">
    <property type="component" value="Unassembled WGS sequence"/>
</dbReference>
<keyword evidence="9" id="KW-0472">Membrane</keyword>
<dbReference type="GO" id="GO:0004674">
    <property type="term" value="F:protein serine/threonine kinase activity"/>
    <property type="evidence" value="ECO:0007669"/>
    <property type="project" value="UniProtKB-KW"/>
</dbReference>
<reference evidence="13" key="1">
    <citation type="submission" date="2020-03" db="EMBL/GenBank/DDBJ databases">
        <title>A high-quality chromosome-level genome assembly of a woody plant with both climbing and erect habits, Rhamnella rubrinervis.</title>
        <authorList>
            <person name="Lu Z."/>
            <person name="Yang Y."/>
            <person name="Zhu X."/>
            <person name="Sun Y."/>
        </authorList>
    </citation>
    <scope>NUCLEOTIDE SEQUENCE</scope>
    <source>
        <strain evidence="13">BYM</strain>
        <tissue evidence="13">Leaf</tissue>
    </source>
</reference>
<dbReference type="PANTHER" id="PTHR27009">
    <property type="entry name" value="RUST RESISTANCE KINASE LR10-RELATED"/>
    <property type="match status" value="1"/>
</dbReference>
<evidence type="ECO:0000256" key="8">
    <source>
        <dbReference type="ARBA" id="ARBA00023125"/>
    </source>
</evidence>
<keyword evidence="4" id="KW-0812">Transmembrane</keyword>
<evidence type="ECO:0000256" key="6">
    <source>
        <dbReference type="ARBA" id="ARBA00022989"/>
    </source>
</evidence>
<dbReference type="GO" id="GO:0016020">
    <property type="term" value="C:membrane"/>
    <property type="evidence" value="ECO:0007669"/>
    <property type="project" value="UniProtKB-SubCell"/>
</dbReference>
<keyword evidence="3" id="KW-0723">Serine/threonine-protein kinase</keyword>
<dbReference type="InterPro" id="IPR045874">
    <property type="entry name" value="LRK10/LRL21-25-like"/>
</dbReference>
<keyword evidence="8" id="KW-0238">DNA-binding</keyword>
<protein>
    <recommendedName>
        <fullName evidence="15">Protein kinase domain-containing protein</fullName>
    </recommendedName>
</protein>
<name>A0A8K0DU88_9ROSA</name>
<dbReference type="OrthoDB" id="2016915at2759"/>
<keyword evidence="7" id="KW-0805">Transcription regulation</keyword>
<gene>
    <name evidence="13" type="ORF">FNV43_RR24993</name>
</gene>
<accession>A0A8K0DU88</accession>
<dbReference type="Gene3D" id="1.10.510.10">
    <property type="entry name" value="Transferase(Phosphotransferase) domain 1"/>
    <property type="match status" value="1"/>
</dbReference>
<sequence>MGCIAPELFYKNVGGISYKADVYSFGMLLMELASRRKNLNALAEHAIQISFPSWVHDQINEEEDLKMEDTKQGRNPKKKDDNIKEMLEREVESLQIPPKPFLCPEEKLVGEKSNPQCTSIPIEDGDSEELKAKKNDYSPHTYVVQINTFRYNKVLAAILTPTKSVFGDAHIAMRRPACVFSEDDKASSSASSGSSSSANKALGFSLIPASADLFRRRFSSSSCSYALCFSETLTASDTSIHGGLSVPRRAAEDCFPP</sequence>
<evidence type="ECO:0000256" key="3">
    <source>
        <dbReference type="ARBA" id="ARBA00022527"/>
    </source>
</evidence>
<evidence type="ECO:0000256" key="10">
    <source>
        <dbReference type="ARBA" id="ARBA00023163"/>
    </source>
</evidence>
<dbReference type="GO" id="GO:0005634">
    <property type="term" value="C:nucleus"/>
    <property type="evidence" value="ECO:0007669"/>
    <property type="project" value="UniProtKB-SubCell"/>
</dbReference>
<dbReference type="GO" id="GO:0003677">
    <property type="term" value="F:DNA binding"/>
    <property type="evidence" value="ECO:0007669"/>
    <property type="project" value="UniProtKB-KW"/>
</dbReference>
<dbReference type="SUPFAM" id="SSF56112">
    <property type="entry name" value="Protein kinase-like (PK-like)"/>
    <property type="match status" value="1"/>
</dbReference>
<dbReference type="SUPFAM" id="SSF101936">
    <property type="entry name" value="DNA-binding pseudobarrel domain"/>
    <property type="match status" value="1"/>
</dbReference>